<name>A0ABZ0CSS6_9BURK</name>
<dbReference type="Gene3D" id="3.40.50.1000">
    <property type="entry name" value="HAD superfamily/HAD-like"/>
    <property type="match status" value="1"/>
</dbReference>
<dbReference type="GO" id="GO:0016787">
    <property type="term" value="F:hydrolase activity"/>
    <property type="evidence" value="ECO:0007669"/>
    <property type="project" value="UniProtKB-KW"/>
</dbReference>
<reference evidence="8 9" key="1">
    <citation type="submission" date="2023-10" db="EMBL/GenBank/DDBJ databases">
        <title>Bacteria for the degradation of biodegradable plastic PBAT(Polybutylene adipate terephthalate).</title>
        <authorList>
            <person name="Weon H.-Y."/>
            <person name="Yeon J."/>
        </authorList>
    </citation>
    <scope>NUCLEOTIDE SEQUENCE [LARGE SCALE GENOMIC DNA]</scope>
    <source>
        <strain evidence="8 9">SBD 7-3</strain>
    </source>
</reference>
<evidence type="ECO:0000256" key="1">
    <source>
        <dbReference type="ARBA" id="ARBA00004496"/>
    </source>
</evidence>
<accession>A0ABZ0CSS6</accession>
<evidence type="ECO:0000256" key="2">
    <source>
        <dbReference type="ARBA" id="ARBA00005628"/>
    </source>
</evidence>
<keyword evidence="4" id="KW-0479">Metal-binding</keyword>
<evidence type="ECO:0000313" key="8">
    <source>
        <dbReference type="EMBL" id="WOB06146.1"/>
    </source>
</evidence>
<keyword evidence="6" id="KW-0119">Carbohydrate metabolism</keyword>
<comment type="similarity">
    <text evidence="2">Belongs to the GmhB family.</text>
</comment>
<evidence type="ECO:0000256" key="6">
    <source>
        <dbReference type="ARBA" id="ARBA00023277"/>
    </source>
</evidence>
<evidence type="ECO:0000256" key="5">
    <source>
        <dbReference type="ARBA" id="ARBA00022801"/>
    </source>
</evidence>
<keyword evidence="9" id="KW-1185">Reference proteome</keyword>
<dbReference type="PANTHER" id="PTHR42891:SF1">
    <property type="entry name" value="D-GLYCERO-BETA-D-MANNO-HEPTOSE-1,7-BISPHOSPHATE 7-PHOSPHATASE"/>
    <property type="match status" value="1"/>
</dbReference>
<dbReference type="CDD" id="cd07503">
    <property type="entry name" value="HAD_HisB-N"/>
    <property type="match status" value="1"/>
</dbReference>
<dbReference type="Pfam" id="PF13242">
    <property type="entry name" value="Hydrolase_like"/>
    <property type="match status" value="1"/>
</dbReference>
<evidence type="ECO:0000256" key="3">
    <source>
        <dbReference type="ARBA" id="ARBA00022490"/>
    </source>
</evidence>
<proteinExistence type="inferred from homology"/>
<gene>
    <name evidence="8" type="ORF">RXV79_14555</name>
</gene>
<dbReference type="NCBIfam" id="TIGR01656">
    <property type="entry name" value="Histidinol-ppas"/>
    <property type="match status" value="1"/>
</dbReference>
<comment type="subcellular location">
    <subcellularLocation>
        <location evidence="1">Cytoplasm</location>
    </subcellularLocation>
</comment>
<evidence type="ECO:0000313" key="9">
    <source>
        <dbReference type="Proteomes" id="UP001303946"/>
    </source>
</evidence>
<sequence>MTSAFDDLRPEPPRSPAVFLDKDGTLVENVPYNVDPAKLRFTPHAFDGLRALQAAGFKLVVVTNQPGIAFHFFDRASLTRLQRAMEARLAAEGIELAGFYACPHAPAAPRMAGCLCRKPAPGLLHQAAQALHLDLARSWMVGDILDDIEAGQRAGCRSVLLDVGNETVWRMSPLRTPHARCQDLLQAADHILAASCAAPSASALAQETE</sequence>
<dbReference type="InterPro" id="IPR006543">
    <property type="entry name" value="Histidinol-phos"/>
</dbReference>
<dbReference type="InterPro" id="IPR036412">
    <property type="entry name" value="HAD-like_sf"/>
</dbReference>
<dbReference type="InterPro" id="IPR006549">
    <property type="entry name" value="HAD-SF_hydro_IIIA"/>
</dbReference>
<keyword evidence="3" id="KW-0963">Cytoplasm</keyword>
<keyword evidence="5 8" id="KW-0378">Hydrolase</keyword>
<dbReference type="PANTHER" id="PTHR42891">
    <property type="entry name" value="D-GLYCERO-BETA-D-MANNO-HEPTOSE-1,7-BISPHOSPHATE 7-PHOSPHATASE"/>
    <property type="match status" value="1"/>
</dbReference>
<dbReference type="InterPro" id="IPR023214">
    <property type="entry name" value="HAD_sf"/>
</dbReference>
<evidence type="ECO:0000256" key="4">
    <source>
        <dbReference type="ARBA" id="ARBA00022723"/>
    </source>
</evidence>
<protein>
    <recommendedName>
        <fullName evidence="7">D,D-heptose 1,7-bisphosphate phosphatase</fullName>
    </recommendedName>
</protein>
<evidence type="ECO:0000256" key="7">
    <source>
        <dbReference type="ARBA" id="ARBA00031828"/>
    </source>
</evidence>
<dbReference type="EMBL" id="CP136336">
    <property type="protein sequence ID" value="WOB06146.1"/>
    <property type="molecule type" value="Genomic_DNA"/>
</dbReference>
<dbReference type="NCBIfam" id="TIGR01662">
    <property type="entry name" value="HAD-SF-IIIA"/>
    <property type="match status" value="1"/>
</dbReference>
<dbReference type="RefSeq" id="WP_316698480.1">
    <property type="nucleotide sequence ID" value="NZ_CP136336.1"/>
</dbReference>
<dbReference type="Proteomes" id="UP001303946">
    <property type="component" value="Chromosome"/>
</dbReference>
<organism evidence="8 9">
    <name type="scientific">Piscinibacter gummiphilus</name>
    <dbReference type="NCBI Taxonomy" id="946333"/>
    <lineage>
        <taxon>Bacteria</taxon>
        <taxon>Pseudomonadati</taxon>
        <taxon>Pseudomonadota</taxon>
        <taxon>Betaproteobacteria</taxon>
        <taxon>Burkholderiales</taxon>
        <taxon>Sphaerotilaceae</taxon>
        <taxon>Piscinibacter</taxon>
    </lineage>
</organism>
<dbReference type="SUPFAM" id="SSF56784">
    <property type="entry name" value="HAD-like"/>
    <property type="match status" value="1"/>
</dbReference>
<dbReference type="InterPro" id="IPR004446">
    <property type="entry name" value="Heptose_bisP_phosphatase"/>
</dbReference>